<feature type="compositionally biased region" description="Polar residues" evidence="1">
    <location>
        <begin position="146"/>
        <end position="157"/>
    </location>
</feature>
<organism evidence="2">
    <name type="scientific">Kwoniella pini CBS 10737</name>
    <dbReference type="NCBI Taxonomy" id="1296096"/>
    <lineage>
        <taxon>Eukaryota</taxon>
        <taxon>Fungi</taxon>
        <taxon>Dikarya</taxon>
        <taxon>Basidiomycota</taxon>
        <taxon>Agaricomycotina</taxon>
        <taxon>Tremellomycetes</taxon>
        <taxon>Tremellales</taxon>
        <taxon>Cryptococcaceae</taxon>
        <taxon>Kwoniella</taxon>
    </lineage>
</organism>
<dbReference type="EMBL" id="CP144527">
    <property type="protein sequence ID" value="WWC72512.1"/>
    <property type="molecule type" value="Genomic_DNA"/>
</dbReference>
<reference evidence="2" key="1">
    <citation type="submission" date="2013-07" db="EMBL/GenBank/DDBJ databases">
        <title>The Genome Sequence of Cryptococcus pinus CBS10737.</title>
        <authorList>
            <consortium name="The Broad Institute Genome Sequencing Platform"/>
            <person name="Cuomo C."/>
            <person name="Litvintseva A."/>
            <person name="Chen Y."/>
            <person name="Heitman J."/>
            <person name="Sun S."/>
            <person name="Springer D."/>
            <person name="Dromer F."/>
            <person name="Young S.K."/>
            <person name="Zeng Q."/>
            <person name="Gargeya S."/>
            <person name="Fitzgerald M."/>
            <person name="Abouelleil A."/>
            <person name="Alvarado L."/>
            <person name="Berlin A.M."/>
            <person name="Chapman S.B."/>
            <person name="Dewar J."/>
            <person name="Goldberg J."/>
            <person name="Griggs A."/>
            <person name="Gujja S."/>
            <person name="Hansen M."/>
            <person name="Howarth C."/>
            <person name="Imamovic A."/>
            <person name="Larimer J."/>
            <person name="McCowan C."/>
            <person name="Murphy C."/>
            <person name="Pearson M."/>
            <person name="Priest M."/>
            <person name="Roberts A."/>
            <person name="Saif S."/>
            <person name="Shea T."/>
            <person name="Sykes S."/>
            <person name="Wortman J."/>
            <person name="Nusbaum C."/>
            <person name="Birren B."/>
        </authorList>
    </citation>
    <scope>NUCLEOTIDE SEQUENCE [LARGE SCALE GENOMIC DNA]</scope>
    <source>
        <strain evidence="2">CBS 10737</strain>
    </source>
</reference>
<feature type="region of interest" description="Disordered" evidence="1">
    <location>
        <begin position="279"/>
        <end position="310"/>
    </location>
</feature>
<accession>A0A1B9HUE8</accession>
<reference evidence="3" key="2">
    <citation type="submission" date="2013-07" db="EMBL/GenBank/DDBJ databases">
        <authorList>
            <consortium name="The Broad Institute Genome Sequencing Platform"/>
            <person name="Cuomo C."/>
            <person name="Litvintseva A."/>
            <person name="Chen Y."/>
            <person name="Heitman J."/>
            <person name="Sun S."/>
            <person name="Springer D."/>
            <person name="Dromer F."/>
            <person name="Young S.K."/>
            <person name="Zeng Q."/>
            <person name="Gargeya S."/>
            <person name="Fitzgerald M."/>
            <person name="Abouelleil A."/>
            <person name="Alvarado L."/>
            <person name="Berlin A.M."/>
            <person name="Chapman S.B."/>
            <person name="Dewar J."/>
            <person name="Goldberg J."/>
            <person name="Griggs A."/>
            <person name="Gujja S."/>
            <person name="Hansen M."/>
            <person name="Howarth C."/>
            <person name="Imamovic A."/>
            <person name="Larimer J."/>
            <person name="McCowan C."/>
            <person name="Murphy C."/>
            <person name="Pearson M."/>
            <person name="Priest M."/>
            <person name="Roberts A."/>
            <person name="Saif S."/>
            <person name="Shea T."/>
            <person name="Sykes S."/>
            <person name="Wortman J."/>
            <person name="Nusbaum C."/>
            <person name="Birren B."/>
        </authorList>
    </citation>
    <scope>NUCLEOTIDE SEQUENCE</scope>
    <source>
        <strain evidence="3">CBS 10737</strain>
    </source>
</reference>
<dbReference type="Proteomes" id="UP000094020">
    <property type="component" value="Chromosome 9"/>
</dbReference>
<dbReference type="EMBL" id="KI894015">
    <property type="protein sequence ID" value="OCF46892.1"/>
    <property type="molecule type" value="Genomic_DNA"/>
</dbReference>
<evidence type="ECO:0000313" key="2">
    <source>
        <dbReference type="EMBL" id="OCF46892.1"/>
    </source>
</evidence>
<reference evidence="2" key="3">
    <citation type="submission" date="2016-07" db="EMBL/GenBank/DDBJ databases">
        <title>Evolution of pathogenesis and genome organization in the Tremellales.</title>
        <authorList>
            <person name="Cuomo C."/>
            <person name="Litvintseva A."/>
            <person name="Heitman J."/>
            <person name="Chen Y."/>
            <person name="Sun S."/>
            <person name="Springer D."/>
            <person name="Dromer F."/>
            <person name="Young S."/>
            <person name="Zeng Q."/>
            <person name="Chapman S."/>
            <person name="Gujja S."/>
            <person name="Saif S."/>
            <person name="Birren B."/>
        </authorList>
    </citation>
    <scope>NUCLEOTIDE SEQUENCE</scope>
    <source>
        <strain evidence="2">CBS 10737</strain>
    </source>
</reference>
<keyword evidence="4" id="KW-1185">Reference proteome</keyword>
<name>A0A1B9HUE8_9TREE</name>
<gene>
    <name evidence="2" type="ORF">I206_07279</name>
    <name evidence="3" type="ORF">I206_106474</name>
</gene>
<dbReference type="KEGG" id="kpin:30175648"/>
<feature type="region of interest" description="Disordered" evidence="1">
    <location>
        <begin position="408"/>
        <end position="431"/>
    </location>
</feature>
<protein>
    <submittedName>
        <fullName evidence="2">Uncharacterized protein</fullName>
    </submittedName>
</protein>
<feature type="compositionally biased region" description="Polar residues" evidence="1">
    <location>
        <begin position="297"/>
        <end position="308"/>
    </location>
</feature>
<evidence type="ECO:0000313" key="3">
    <source>
        <dbReference type="EMBL" id="WWC72512.1"/>
    </source>
</evidence>
<sequence>MEDLTPLTWYEPDTMMISHLEMMNEQAGHTPGVSDYYWLENQRPDGWQNPGQLDSAYLTASRGTCSGDTVSSGREDSINQRLDDFRAQWQNNAPGHIDSEGYETTFPDTNPEIYGSGIGTQPTSPASEINPASTSRSRRSASHSSKGQTEGTRSSASRVKKPGRVYDTSEPVELPQTQKNNISAVEKLESIPVQERSPYQRAEIRKYKKRINRARSRGRQTKYVEELEKSLEEEILEKREILPSKTMSMSSRLIESPKTGRCEIHSDNQTGQEEYKTFEQSTQESFPESLGSRTRLPDNTTSEGSTNARLLETAPRKLENREHVYRHGDTPSNEWIRQLALRSEASRRAEKDQVFIDQKLLYEIEKRKARERYSQVAVDRLSNSDYLAGAWSEGVYRQYWQDIKDIEQEEQIQGSPNSAGYLDRGLEPKYQ</sequence>
<evidence type="ECO:0000256" key="1">
    <source>
        <dbReference type="SAM" id="MobiDB-lite"/>
    </source>
</evidence>
<evidence type="ECO:0000313" key="4">
    <source>
        <dbReference type="Proteomes" id="UP000094020"/>
    </source>
</evidence>
<dbReference type="GeneID" id="30175648"/>
<dbReference type="AlphaFoldDB" id="A0A1B9HUE8"/>
<dbReference type="RefSeq" id="XP_019008111.1">
    <property type="nucleotide sequence ID" value="XM_019158973.1"/>
</dbReference>
<proteinExistence type="predicted"/>
<reference evidence="3" key="4">
    <citation type="submission" date="2024-02" db="EMBL/GenBank/DDBJ databases">
        <title>Comparative genomics of Cryptococcus and Kwoniella reveals pathogenesis evolution and contrasting modes of karyotype evolution via chromosome fusion or intercentromeric recombination.</title>
        <authorList>
            <person name="Coelho M.A."/>
            <person name="David-Palma M."/>
            <person name="Shea T."/>
            <person name="Bowers K."/>
            <person name="McGinley-Smith S."/>
            <person name="Mohammad A.W."/>
            <person name="Gnirke A."/>
            <person name="Yurkov A.M."/>
            <person name="Nowrousian M."/>
            <person name="Sun S."/>
            <person name="Cuomo C.A."/>
            <person name="Heitman J."/>
        </authorList>
    </citation>
    <scope>NUCLEOTIDE SEQUENCE</scope>
    <source>
        <strain evidence="3">CBS 10737</strain>
    </source>
</reference>
<feature type="region of interest" description="Disordered" evidence="1">
    <location>
        <begin position="91"/>
        <end position="174"/>
    </location>
</feature>
<feature type="compositionally biased region" description="Polar residues" evidence="1">
    <location>
        <begin position="119"/>
        <end position="132"/>
    </location>
</feature>